<dbReference type="FunFam" id="3.40.50.620:FF:000142">
    <property type="entry name" value="Universal stress protein A-like protein"/>
    <property type="match status" value="1"/>
</dbReference>
<dbReference type="SUPFAM" id="SSF52402">
    <property type="entry name" value="Adenine nucleotide alpha hydrolases-like"/>
    <property type="match status" value="1"/>
</dbReference>
<dbReference type="PANTHER" id="PTHR47710">
    <property type="entry name" value="ADENINE NUCLEOTIDE ALPHA HYDROLASES-LIKE SUPERFAMILY PROTEIN"/>
    <property type="match status" value="1"/>
</dbReference>
<evidence type="ECO:0000259" key="1">
    <source>
        <dbReference type="Pfam" id="PF00582"/>
    </source>
</evidence>
<protein>
    <recommendedName>
        <fullName evidence="1">UspA domain-containing protein</fullName>
    </recommendedName>
</protein>
<dbReference type="InterPro" id="IPR006016">
    <property type="entry name" value="UspA"/>
</dbReference>
<dbReference type="InterPro" id="IPR014729">
    <property type="entry name" value="Rossmann-like_a/b/a_fold"/>
</dbReference>
<accession>A0A0D6R6R1</accession>
<sequence>MFSRLPPSQFRVSSTAHTQQFSAEFEERKEGKFMEEEGQEGPTRVMMGVNQSSVKGYPYPSISSNYAFEWTLKKLVRSTRSQDFKLLFLHVQIPDEDGFNDMDSIFASPDDFKDMEKREKMRGIHLLEYFVKRCNEIGVACEAWVKKGDPKEVICHEVKRVHPDILVVGSRGLGHFHRVFVGTVSEYCSKHADCPTLVIKRKPEDMPKDPVDD</sequence>
<dbReference type="InterPro" id="IPR006015">
    <property type="entry name" value="Universal_stress_UspA"/>
</dbReference>
<evidence type="ECO:0000313" key="2">
    <source>
        <dbReference type="EMBL" id="JAG98431.1"/>
    </source>
</evidence>
<dbReference type="PANTHER" id="PTHR47710:SF1">
    <property type="entry name" value="ADENINE NUCLEOTIDE ALPHA HYDROLASES-LIKE SUPERFAMILY PROTEIN"/>
    <property type="match status" value="1"/>
</dbReference>
<reference evidence="2" key="1">
    <citation type="submission" date="2015-03" db="EMBL/GenBank/DDBJ databases">
        <title>A transcriptome of Araucaria cunninghamii, an australian fine timber species.</title>
        <authorList>
            <person name="Jing Yi C.J.Y."/>
            <person name="Yin San L.Y.S."/>
            <person name="Abdul Karim S.S."/>
            <person name="Wan Azmi N.N."/>
            <person name="Hercus R.R."/>
            <person name="Croft L.L."/>
        </authorList>
    </citation>
    <scope>NUCLEOTIDE SEQUENCE</scope>
    <source>
        <strain evidence="2">MI0301</strain>
        <tissue evidence="2">Leaf</tissue>
    </source>
</reference>
<dbReference type="PRINTS" id="PR01438">
    <property type="entry name" value="UNVRSLSTRESS"/>
</dbReference>
<dbReference type="Pfam" id="PF00582">
    <property type="entry name" value="Usp"/>
    <property type="match status" value="1"/>
</dbReference>
<dbReference type="EMBL" id="GCKF01025648">
    <property type="protein sequence ID" value="JAG98431.1"/>
    <property type="molecule type" value="Transcribed_RNA"/>
</dbReference>
<dbReference type="Gene3D" id="3.40.50.620">
    <property type="entry name" value="HUPs"/>
    <property type="match status" value="1"/>
</dbReference>
<dbReference type="AlphaFoldDB" id="A0A0D6R6R1"/>
<proteinExistence type="predicted"/>
<dbReference type="CDD" id="cd23659">
    <property type="entry name" value="USP_At3g01520-like"/>
    <property type="match status" value="1"/>
</dbReference>
<organism evidence="2">
    <name type="scientific">Araucaria cunninghamii</name>
    <name type="common">Hoop pine</name>
    <name type="synonym">Moreton Bay pine</name>
    <dbReference type="NCBI Taxonomy" id="56994"/>
    <lineage>
        <taxon>Eukaryota</taxon>
        <taxon>Viridiplantae</taxon>
        <taxon>Streptophyta</taxon>
        <taxon>Embryophyta</taxon>
        <taxon>Tracheophyta</taxon>
        <taxon>Spermatophyta</taxon>
        <taxon>Pinopsida</taxon>
        <taxon>Pinidae</taxon>
        <taxon>Conifers II</taxon>
        <taxon>Araucariales</taxon>
        <taxon>Araucariaceae</taxon>
        <taxon>Araucaria</taxon>
    </lineage>
</organism>
<name>A0A0D6R6R1_ARACU</name>
<dbReference type="InterPro" id="IPR044187">
    <property type="entry name" value="At3g01520-like_plant"/>
</dbReference>
<dbReference type="GO" id="GO:0016208">
    <property type="term" value="F:AMP binding"/>
    <property type="evidence" value="ECO:0007669"/>
    <property type="project" value="TreeGrafter"/>
</dbReference>
<feature type="domain" description="UspA" evidence="1">
    <location>
        <begin position="61"/>
        <end position="200"/>
    </location>
</feature>